<evidence type="ECO:0000313" key="3">
    <source>
        <dbReference type="Proteomes" id="UP000027138"/>
    </source>
</evidence>
<organism evidence="2 3">
    <name type="scientific">Jatropha curcas</name>
    <name type="common">Barbados nut</name>
    <dbReference type="NCBI Taxonomy" id="180498"/>
    <lineage>
        <taxon>Eukaryota</taxon>
        <taxon>Viridiplantae</taxon>
        <taxon>Streptophyta</taxon>
        <taxon>Embryophyta</taxon>
        <taxon>Tracheophyta</taxon>
        <taxon>Spermatophyta</taxon>
        <taxon>Magnoliopsida</taxon>
        <taxon>eudicotyledons</taxon>
        <taxon>Gunneridae</taxon>
        <taxon>Pentapetalae</taxon>
        <taxon>rosids</taxon>
        <taxon>fabids</taxon>
        <taxon>Malpighiales</taxon>
        <taxon>Euphorbiaceae</taxon>
        <taxon>Crotonoideae</taxon>
        <taxon>Jatropheae</taxon>
        <taxon>Jatropha</taxon>
    </lineage>
</organism>
<evidence type="ECO:0000256" key="1">
    <source>
        <dbReference type="SAM" id="MobiDB-lite"/>
    </source>
</evidence>
<evidence type="ECO:0000313" key="2">
    <source>
        <dbReference type="EMBL" id="KDP35865.1"/>
    </source>
</evidence>
<dbReference type="EMBL" id="KK914466">
    <property type="protein sequence ID" value="KDP35865.1"/>
    <property type="molecule type" value="Genomic_DNA"/>
</dbReference>
<accession>A0A067KUB3</accession>
<sequence>MACMIEASTESEQSKWISEFEDFLGIGDEAPKWVQEKMAKARILQSVLAAEDAEEVERKALKMELAEEKIEATPEEGEEGADANEVI</sequence>
<gene>
    <name evidence="2" type="ORF">JCGZ_10641</name>
</gene>
<proteinExistence type="predicted"/>
<dbReference type="AlphaFoldDB" id="A0A067KUB3"/>
<feature type="region of interest" description="Disordered" evidence="1">
    <location>
        <begin position="67"/>
        <end position="87"/>
    </location>
</feature>
<protein>
    <submittedName>
        <fullName evidence="2">Uncharacterized protein</fullName>
    </submittedName>
</protein>
<keyword evidence="3" id="KW-1185">Reference proteome</keyword>
<name>A0A067KUB3_JATCU</name>
<dbReference type="Proteomes" id="UP000027138">
    <property type="component" value="Unassembled WGS sequence"/>
</dbReference>
<reference evidence="2 3" key="1">
    <citation type="journal article" date="2014" name="PLoS ONE">
        <title>Global Analysis of Gene Expression Profiles in Physic Nut (Jatropha curcas L.) Seedlings Exposed to Salt Stress.</title>
        <authorList>
            <person name="Zhang L."/>
            <person name="Zhang C."/>
            <person name="Wu P."/>
            <person name="Chen Y."/>
            <person name="Li M."/>
            <person name="Jiang H."/>
            <person name="Wu G."/>
        </authorList>
    </citation>
    <scope>NUCLEOTIDE SEQUENCE [LARGE SCALE GENOMIC DNA]</scope>
    <source>
        <strain evidence="3">cv. GZQX0401</strain>
        <tissue evidence="2">Young leaves</tissue>
    </source>
</reference>
<feature type="compositionally biased region" description="Acidic residues" evidence="1">
    <location>
        <begin position="73"/>
        <end position="87"/>
    </location>
</feature>